<dbReference type="EMBL" id="DF820464">
    <property type="protein sequence ID" value="GAK56391.1"/>
    <property type="molecule type" value="Genomic_DNA"/>
</dbReference>
<comment type="subcellular location">
    <subcellularLocation>
        <location evidence="1">Cell inner membrane</location>
        <topology evidence="1">Multi-pass membrane protein</topology>
    </subcellularLocation>
</comment>
<gene>
    <name evidence="11" type="ORF">U27_03353</name>
</gene>
<keyword evidence="6 9" id="KW-1133">Transmembrane helix</keyword>
<dbReference type="AlphaFoldDB" id="A0A081BVN6"/>
<proteinExistence type="inferred from homology"/>
<evidence type="ECO:0000256" key="6">
    <source>
        <dbReference type="ARBA" id="ARBA00022989"/>
    </source>
</evidence>
<evidence type="ECO:0000256" key="7">
    <source>
        <dbReference type="ARBA" id="ARBA00023136"/>
    </source>
</evidence>
<protein>
    <submittedName>
        <fullName evidence="11">TRAP transporter, DctQ-like membrane protein</fullName>
    </submittedName>
</protein>
<dbReference type="InterPro" id="IPR055348">
    <property type="entry name" value="DctQ"/>
</dbReference>
<evidence type="ECO:0000313" key="11">
    <source>
        <dbReference type="EMBL" id="GAK56391.1"/>
    </source>
</evidence>
<name>A0A081BVN6_VECG1</name>
<dbReference type="GO" id="GO:0015740">
    <property type="term" value="P:C4-dicarboxylate transport"/>
    <property type="evidence" value="ECO:0007669"/>
    <property type="project" value="TreeGrafter"/>
</dbReference>
<feature type="transmembrane region" description="Helical" evidence="9">
    <location>
        <begin position="90"/>
        <end position="111"/>
    </location>
</feature>
<dbReference type="Proteomes" id="UP000030661">
    <property type="component" value="Unassembled WGS sequence"/>
</dbReference>
<evidence type="ECO:0000313" key="12">
    <source>
        <dbReference type="Proteomes" id="UP000030661"/>
    </source>
</evidence>
<evidence type="ECO:0000256" key="2">
    <source>
        <dbReference type="ARBA" id="ARBA00022448"/>
    </source>
</evidence>
<sequence length="167" mass="19150">MFGKILKRLDTILTFFEEWTLFISVMAALISLFINVVLRYGFSYSLAWSEELVREVIIYTTFIGCSAAIKERSLIKVDALVQLVPKLKTPLTYFSHGSVLIFSGMMIYYGWLMAAMQVQTNQKTIILKIPLVYLYAILPVMGVLMGIRTIQTIYQDVIRQRSATDQE</sequence>
<dbReference type="GO" id="GO:0005886">
    <property type="term" value="C:plasma membrane"/>
    <property type="evidence" value="ECO:0007669"/>
    <property type="project" value="UniProtKB-SubCell"/>
</dbReference>
<dbReference type="STRING" id="1499967.U27_03353"/>
<reference evidence="11" key="1">
    <citation type="journal article" date="2015" name="PeerJ">
        <title>First genomic representation of candidate bacterial phylum KSB3 points to enhanced environmental sensing as a trigger of wastewater bulking.</title>
        <authorList>
            <person name="Sekiguchi Y."/>
            <person name="Ohashi A."/>
            <person name="Parks D.H."/>
            <person name="Yamauchi T."/>
            <person name="Tyson G.W."/>
            <person name="Hugenholtz P."/>
        </authorList>
    </citation>
    <scope>NUCLEOTIDE SEQUENCE [LARGE SCALE GENOMIC DNA]</scope>
</reference>
<evidence type="ECO:0000256" key="1">
    <source>
        <dbReference type="ARBA" id="ARBA00004429"/>
    </source>
</evidence>
<keyword evidence="3" id="KW-1003">Cell membrane</keyword>
<feature type="transmembrane region" description="Helical" evidence="9">
    <location>
        <begin position="21"/>
        <end position="40"/>
    </location>
</feature>
<evidence type="ECO:0000256" key="9">
    <source>
        <dbReference type="SAM" id="Phobius"/>
    </source>
</evidence>
<evidence type="ECO:0000256" key="5">
    <source>
        <dbReference type="ARBA" id="ARBA00022692"/>
    </source>
</evidence>
<feature type="domain" description="Tripartite ATP-independent periplasmic transporters DctQ component" evidence="10">
    <location>
        <begin position="30"/>
        <end position="157"/>
    </location>
</feature>
<dbReference type="InterPro" id="IPR007387">
    <property type="entry name" value="TRAP_DctQ"/>
</dbReference>
<dbReference type="GO" id="GO:0022857">
    <property type="term" value="F:transmembrane transporter activity"/>
    <property type="evidence" value="ECO:0007669"/>
    <property type="project" value="TreeGrafter"/>
</dbReference>
<dbReference type="HOGENOM" id="CLU_086356_3_6_0"/>
<dbReference type="PANTHER" id="PTHR35011">
    <property type="entry name" value="2,3-DIKETO-L-GULONATE TRAP TRANSPORTER SMALL PERMEASE PROTEIN YIAM"/>
    <property type="match status" value="1"/>
</dbReference>
<keyword evidence="2" id="KW-0813">Transport</keyword>
<evidence type="ECO:0000256" key="4">
    <source>
        <dbReference type="ARBA" id="ARBA00022519"/>
    </source>
</evidence>
<accession>A0A081BVN6</accession>
<feature type="transmembrane region" description="Helical" evidence="9">
    <location>
        <begin position="131"/>
        <end position="150"/>
    </location>
</feature>
<dbReference type="PANTHER" id="PTHR35011:SF2">
    <property type="entry name" value="2,3-DIKETO-L-GULONATE TRAP TRANSPORTER SMALL PERMEASE PROTEIN YIAM"/>
    <property type="match status" value="1"/>
</dbReference>
<evidence type="ECO:0000256" key="3">
    <source>
        <dbReference type="ARBA" id="ARBA00022475"/>
    </source>
</evidence>
<keyword evidence="7 9" id="KW-0472">Membrane</keyword>
<evidence type="ECO:0000256" key="8">
    <source>
        <dbReference type="ARBA" id="ARBA00038436"/>
    </source>
</evidence>
<dbReference type="eggNOG" id="COG3090">
    <property type="taxonomic scope" value="Bacteria"/>
</dbReference>
<keyword evidence="4" id="KW-0997">Cell inner membrane</keyword>
<keyword evidence="5 9" id="KW-0812">Transmembrane</keyword>
<keyword evidence="12" id="KW-1185">Reference proteome</keyword>
<organism evidence="11">
    <name type="scientific">Vecturithrix granuli</name>
    <dbReference type="NCBI Taxonomy" id="1499967"/>
    <lineage>
        <taxon>Bacteria</taxon>
        <taxon>Candidatus Moduliflexota</taxon>
        <taxon>Candidatus Vecturitrichia</taxon>
        <taxon>Candidatus Vecturitrichales</taxon>
        <taxon>Candidatus Vecturitrichaceae</taxon>
        <taxon>Candidatus Vecturithrix</taxon>
    </lineage>
</organism>
<dbReference type="Pfam" id="PF04290">
    <property type="entry name" value="DctQ"/>
    <property type="match status" value="1"/>
</dbReference>
<comment type="similarity">
    <text evidence="8">Belongs to the TRAP transporter small permease family.</text>
</comment>
<evidence type="ECO:0000259" key="10">
    <source>
        <dbReference type="Pfam" id="PF04290"/>
    </source>
</evidence>